<proteinExistence type="inferred from homology"/>
<evidence type="ECO:0000313" key="3">
    <source>
        <dbReference type="EMBL" id="EHJ56729.1"/>
    </source>
</evidence>
<protein>
    <submittedName>
        <fullName evidence="3">Short chain dehydrogenase family protein</fullName>
    </submittedName>
</protein>
<dbReference type="Proteomes" id="UP000005388">
    <property type="component" value="Unassembled WGS sequence"/>
</dbReference>
<dbReference type="InterPro" id="IPR036291">
    <property type="entry name" value="NAD(P)-bd_dom_sf"/>
</dbReference>
<accession>G5KHU5</accession>
<dbReference type="GO" id="GO:0016491">
    <property type="term" value="F:oxidoreductase activity"/>
    <property type="evidence" value="ECO:0007669"/>
    <property type="project" value="UniProtKB-KW"/>
</dbReference>
<comment type="caution">
    <text evidence="3">The sequence shown here is derived from an EMBL/GenBank/DDBJ whole genome shotgun (WGS) entry which is preliminary data.</text>
</comment>
<dbReference type="PANTHER" id="PTHR24320">
    <property type="entry name" value="RETINOL DEHYDROGENASE"/>
    <property type="match status" value="1"/>
</dbReference>
<dbReference type="PANTHER" id="PTHR24320:SF152">
    <property type="entry name" value="SHORT-CHAIN DEHYDROGENASE_REDUCTASE FAMILY PROTEIN"/>
    <property type="match status" value="1"/>
</dbReference>
<comment type="similarity">
    <text evidence="1">Belongs to the short-chain dehydrogenases/reductases (SDR) family.</text>
</comment>
<evidence type="ECO:0000313" key="4">
    <source>
        <dbReference type="Proteomes" id="UP000005388"/>
    </source>
</evidence>
<keyword evidence="2" id="KW-0560">Oxidoreductase</keyword>
<gene>
    <name evidence="3" type="ORF">STRUR_1530</name>
</gene>
<keyword evidence="4" id="KW-1185">Reference proteome</keyword>
<reference evidence="3 4" key="1">
    <citation type="journal article" date="2014" name="Int. J. Syst. Evol. Microbiol.">
        <title>Phylogenomics and the dynamic genome evolution of the genus Streptococcus.</title>
        <authorList>
            <consortium name="The Broad Institute Genome Sequencing Platform"/>
            <person name="Richards V.P."/>
            <person name="Palmer S.R."/>
            <person name="Pavinski Bitar P.D."/>
            <person name="Qin X."/>
            <person name="Weinstock G.M."/>
            <person name="Highlander S.K."/>
            <person name="Town C.D."/>
            <person name="Burne R.A."/>
            <person name="Stanhope M.J."/>
        </authorList>
    </citation>
    <scope>NUCLEOTIDE SEQUENCE [LARGE SCALE GENOMIC DNA]</scope>
    <source>
        <strain evidence="3 4">2285-97</strain>
    </source>
</reference>
<sequence>MAEKSRILNIPSDMHQPPKEELVWNGVSQLAYPEDTKTPYRYYYSKLCQLYFTYELSRYLKSDSRNITVAALNPGFMSETNLAGGKMTQERADFVKINMLDRYGTLSKSSSAAASLITEPQFESDVAYYYDRGTVIAQSSPLSYHLENAKELWQESLKLCKLNEK</sequence>
<dbReference type="SUPFAM" id="SSF51735">
    <property type="entry name" value="NAD(P)-binding Rossmann-fold domains"/>
    <property type="match status" value="1"/>
</dbReference>
<evidence type="ECO:0000256" key="2">
    <source>
        <dbReference type="ARBA" id="ARBA00023002"/>
    </source>
</evidence>
<evidence type="ECO:0000256" key="1">
    <source>
        <dbReference type="ARBA" id="ARBA00006484"/>
    </source>
</evidence>
<dbReference type="EMBL" id="AEUZ02000001">
    <property type="protein sequence ID" value="EHJ56729.1"/>
    <property type="molecule type" value="Genomic_DNA"/>
</dbReference>
<organism evidence="3 4">
    <name type="scientific">Streptococcus urinalis 2285-97</name>
    <dbReference type="NCBI Taxonomy" id="764291"/>
    <lineage>
        <taxon>Bacteria</taxon>
        <taxon>Bacillati</taxon>
        <taxon>Bacillota</taxon>
        <taxon>Bacilli</taxon>
        <taxon>Lactobacillales</taxon>
        <taxon>Streptococcaceae</taxon>
        <taxon>Streptococcus</taxon>
    </lineage>
</organism>
<dbReference type="Gene3D" id="3.40.50.720">
    <property type="entry name" value="NAD(P)-binding Rossmann-like Domain"/>
    <property type="match status" value="1"/>
</dbReference>
<dbReference type="AlphaFoldDB" id="G5KHU5"/>
<dbReference type="eggNOG" id="COG1028">
    <property type="taxonomic scope" value="Bacteria"/>
</dbReference>
<name>G5KHU5_9STRE</name>
<dbReference type="STRING" id="764291.STRUR_1530"/>